<evidence type="ECO:0000256" key="4">
    <source>
        <dbReference type="ARBA" id="ARBA00007174"/>
    </source>
</evidence>
<dbReference type="EMBL" id="JAFBMS010000139">
    <property type="protein sequence ID" value="KAG9334784.1"/>
    <property type="molecule type" value="Genomic_DNA"/>
</dbReference>
<evidence type="ECO:0000256" key="10">
    <source>
        <dbReference type="ARBA" id="ARBA00022933"/>
    </source>
</evidence>
<dbReference type="GO" id="GO:0046872">
    <property type="term" value="F:metal ion binding"/>
    <property type="evidence" value="ECO:0007669"/>
    <property type="project" value="UniProtKB-KW"/>
</dbReference>
<dbReference type="GO" id="GO:0030091">
    <property type="term" value="P:protein repair"/>
    <property type="evidence" value="ECO:0007669"/>
    <property type="project" value="TreeGrafter"/>
</dbReference>
<sequence>MSFCSFLGGEVFKDHFKPGIYVCSSCGHKLFSSRSKFEHSSPWPAFTETIREDSVTKHMETPAAFKAISLHGVIVTAVKLPLLLLRSLLISFPGKFLQLSMRRDMPHSLLADPSSRGPSFPRVPPCLKQFSLGRRRCRCPSLERRCGWKSFLQSGVDLLRGMKRRAALRSTGECISLLRQRGTGRILPP</sequence>
<evidence type="ECO:0000256" key="6">
    <source>
        <dbReference type="ARBA" id="ARBA00022588"/>
    </source>
</evidence>
<feature type="domain" description="MsrB" evidence="17">
    <location>
        <begin position="1"/>
        <end position="61"/>
    </location>
</feature>
<dbReference type="Proteomes" id="UP000824540">
    <property type="component" value="Unassembled WGS sequence"/>
</dbReference>
<comment type="cofactor">
    <cofactor evidence="1">
        <name>Zn(2+)</name>
        <dbReference type="ChEBI" id="CHEBI:29105"/>
    </cofactor>
</comment>
<comment type="function">
    <text evidence="14">Methionine-sulfoxide reductase that specifically reduces methionine (R)-sulfoxide back to methionine. While in many cases, methionine oxidation is the result of random oxidation following oxidative stress, methionine oxidation is also a post-translational modification that takes place on specific residue. Acts as a regulator of actin assembly by reducing methionine (R)-sulfoxide mediated by MICALs (MICAL1, MICAL2 or MICAL3) on actin, thereby promoting filament repolymerization. Plays a role in innate immunity by reducing oxidized actin, leading to actin repolymerization in macrophages.</text>
</comment>
<evidence type="ECO:0000256" key="15">
    <source>
        <dbReference type="ARBA" id="ARBA00048488"/>
    </source>
</evidence>
<dbReference type="Pfam" id="PF01641">
    <property type="entry name" value="SelR"/>
    <property type="match status" value="1"/>
</dbReference>
<keyword evidence="6" id="KW-0399">Innate immunity</keyword>
<evidence type="ECO:0000256" key="13">
    <source>
        <dbReference type="ARBA" id="ARBA00023242"/>
    </source>
</evidence>
<keyword evidence="11" id="KW-0560">Oxidoreductase</keyword>
<comment type="catalytic activity">
    <reaction evidence="16">
        <text>[thioredoxin]-disulfide + L-methionine + H2O = L-methionine (R)-S-oxide + [thioredoxin]-dithiol</text>
        <dbReference type="Rhea" id="RHEA:21260"/>
        <dbReference type="Rhea" id="RHEA-COMP:10698"/>
        <dbReference type="Rhea" id="RHEA-COMP:10700"/>
        <dbReference type="ChEBI" id="CHEBI:15377"/>
        <dbReference type="ChEBI" id="CHEBI:29950"/>
        <dbReference type="ChEBI" id="CHEBI:50058"/>
        <dbReference type="ChEBI" id="CHEBI:57844"/>
        <dbReference type="ChEBI" id="CHEBI:58773"/>
        <dbReference type="EC" id="1.8.4.14"/>
    </reaction>
</comment>
<evidence type="ECO:0000313" key="19">
    <source>
        <dbReference type="Proteomes" id="UP000824540"/>
    </source>
</evidence>
<dbReference type="InterPro" id="IPR002579">
    <property type="entry name" value="Met_Sox_Rdtase_MsrB_dom"/>
</dbReference>
<dbReference type="InterPro" id="IPR011057">
    <property type="entry name" value="Mss4-like_sf"/>
</dbReference>
<evidence type="ECO:0000256" key="12">
    <source>
        <dbReference type="ARBA" id="ARBA00023212"/>
    </source>
</evidence>
<comment type="similarity">
    <text evidence="4">Belongs to the MsrB Met sulfoxide reductase family.</text>
</comment>
<protein>
    <recommendedName>
        <fullName evidence="17">MsrB domain-containing protein</fullName>
    </recommendedName>
</protein>
<dbReference type="GO" id="GO:0033743">
    <property type="term" value="F:peptide-methionine (R)-S-oxide reductase activity"/>
    <property type="evidence" value="ECO:0007669"/>
    <property type="project" value="UniProtKB-EC"/>
</dbReference>
<keyword evidence="5" id="KW-0963">Cytoplasm</keyword>
<accession>A0A8T2N411</accession>
<dbReference type="PANTHER" id="PTHR46755:SF5">
    <property type="entry name" value="METHIONINE-R-SULFOXIDE REDUCTASE B1"/>
    <property type="match status" value="1"/>
</dbReference>
<dbReference type="PROSITE" id="PS51790">
    <property type="entry name" value="MSRB"/>
    <property type="match status" value="1"/>
</dbReference>
<evidence type="ECO:0000256" key="11">
    <source>
        <dbReference type="ARBA" id="ARBA00023002"/>
    </source>
</evidence>
<proteinExistence type="inferred from homology"/>
<dbReference type="GO" id="GO:0005856">
    <property type="term" value="C:cytoskeleton"/>
    <property type="evidence" value="ECO:0007669"/>
    <property type="project" value="UniProtKB-SubCell"/>
</dbReference>
<evidence type="ECO:0000256" key="7">
    <source>
        <dbReference type="ARBA" id="ARBA00022723"/>
    </source>
</evidence>
<name>A0A8T2N411_9TELE</name>
<keyword evidence="19" id="KW-1185">Reference proteome</keyword>
<dbReference type="PANTHER" id="PTHR46755">
    <property type="entry name" value="METHIONINE-R-SULFOXIDE REDUCTASE B1"/>
    <property type="match status" value="1"/>
</dbReference>
<comment type="catalytic activity">
    <reaction evidence="15">
        <text>L-methionyl-[protein] + [thioredoxin]-disulfide + H2O = L-methionyl-(R)-S-oxide-[protein] + [thioredoxin]-dithiol</text>
        <dbReference type="Rhea" id="RHEA:24164"/>
        <dbReference type="Rhea" id="RHEA-COMP:10698"/>
        <dbReference type="Rhea" id="RHEA-COMP:10700"/>
        <dbReference type="Rhea" id="RHEA-COMP:12313"/>
        <dbReference type="Rhea" id="RHEA-COMP:12314"/>
        <dbReference type="ChEBI" id="CHEBI:15377"/>
        <dbReference type="ChEBI" id="CHEBI:16044"/>
        <dbReference type="ChEBI" id="CHEBI:29950"/>
        <dbReference type="ChEBI" id="CHEBI:45764"/>
        <dbReference type="ChEBI" id="CHEBI:50058"/>
        <dbReference type="EC" id="1.8.4.12"/>
    </reaction>
</comment>
<dbReference type="InterPro" id="IPR052150">
    <property type="entry name" value="MsrB_Met_sulfoxide_reductase"/>
</dbReference>
<keyword evidence="8" id="KW-0862">Zinc</keyword>
<keyword evidence="9" id="KW-0391">Immunity</keyword>
<keyword evidence="10" id="KW-0712">Selenocysteine</keyword>
<evidence type="ECO:0000256" key="14">
    <source>
        <dbReference type="ARBA" id="ARBA00046083"/>
    </source>
</evidence>
<dbReference type="OrthoDB" id="44061at2759"/>
<keyword evidence="12" id="KW-0206">Cytoskeleton</keyword>
<evidence type="ECO:0000259" key="17">
    <source>
        <dbReference type="PROSITE" id="PS51790"/>
    </source>
</evidence>
<evidence type="ECO:0000256" key="16">
    <source>
        <dbReference type="ARBA" id="ARBA00049261"/>
    </source>
</evidence>
<dbReference type="Gene3D" id="2.170.150.20">
    <property type="entry name" value="Peptide methionine sulfoxide reductase"/>
    <property type="match status" value="1"/>
</dbReference>
<keyword evidence="13" id="KW-0539">Nucleus</keyword>
<evidence type="ECO:0000256" key="2">
    <source>
        <dbReference type="ARBA" id="ARBA00004123"/>
    </source>
</evidence>
<dbReference type="GO" id="GO:0033745">
    <property type="term" value="F:L-methionine-(R)-S-oxide reductase activity"/>
    <property type="evidence" value="ECO:0007669"/>
    <property type="project" value="UniProtKB-EC"/>
</dbReference>
<reference evidence="18" key="1">
    <citation type="thesis" date="2021" institute="BYU ScholarsArchive" country="Provo, UT, USA">
        <title>Applications of and Algorithms for Genome Assembly and Genomic Analyses with an Emphasis on Marine Teleosts.</title>
        <authorList>
            <person name="Pickett B.D."/>
        </authorList>
    </citation>
    <scope>NUCLEOTIDE SEQUENCE</scope>
    <source>
        <strain evidence="18">HI-2016</strain>
    </source>
</reference>
<dbReference type="GO" id="GO:0045087">
    <property type="term" value="P:innate immune response"/>
    <property type="evidence" value="ECO:0007669"/>
    <property type="project" value="UniProtKB-KW"/>
</dbReference>
<evidence type="ECO:0000256" key="5">
    <source>
        <dbReference type="ARBA" id="ARBA00022490"/>
    </source>
</evidence>
<evidence type="ECO:0000256" key="9">
    <source>
        <dbReference type="ARBA" id="ARBA00022859"/>
    </source>
</evidence>
<gene>
    <name evidence="18" type="ORF">JZ751_006533</name>
</gene>
<evidence type="ECO:0000313" key="18">
    <source>
        <dbReference type="EMBL" id="KAG9334784.1"/>
    </source>
</evidence>
<dbReference type="GO" id="GO:0005634">
    <property type="term" value="C:nucleus"/>
    <property type="evidence" value="ECO:0007669"/>
    <property type="project" value="UniProtKB-SubCell"/>
</dbReference>
<evidence type="ECO:0000256" key="8">
    <source>
        <dbReference type="ARBA" id="ARBA00022833"/>
    </source>
</evidence>
<dbReference type="SUPFAM" id="SSF51316">
    <property type="entry name" value="Mss4-like"/>
    <property type="match status" value="1"/>
</dbReference>
<dbReference type="AlphaFoldDB" id="A0A8T2N411"/>
<organism evidence="18 19">
    <name type="scientific">Albula glossodonta</name>
    <name type="common">roundjaw bonefish</name>
    <dbReference type="NCBI Taxonomy" id="121402"/>
    <lineage>
        <taxon>Eukaryota</taxon>
        <taxon>Metazoa</taxon>
        <taxon>Chordata</taxon>
        <taxon>Craniata</taxon>
        <taxon>Vertebrata</taxon>
        <taxon>Euteleostomi</taxon>
        <taxon>Actinopterygii</taxon>
        <taxon>Neopterygii</taxon>
        <taxon>Teleostei</taxon>
        <taxon>Albuliformes</taxon>
        <taxon>Albulidae</taxon>
        <taxon>Albula</taxon>
    </lineage>
</organism>
<evidence type="ECO:0000256" key="3">
    <source>
        <dbReference type="ARBA" id="ARBA00004245"/>
    </source>
</evidence>
<comment type="subcellular location">
    <subcellularLocation>
        <location evidence="3">Cytoplasm</location>
        <location evidence="3">Cytoskeleton</location>
    </subcellularLocation>
    <subcellularLocation>
        <location evidence="2">Nucleus</location>
    </subcellularLocation>
</comment>
<keyword evidence="7" id="KW-0479">Metal-binding</keyword>
<evidence type="ECO:0000256" key="1">
    <source>
        <dbReference type="ARBA" id="ARBA00001947"/>
    </source>
</evidence>
<comment type="caution">
    <text evidence="18">The sequence shown here is derived from an EMBL/GenBank/DDBJ whole genome shotgun (WGS) entry which is preliminary data.</text>
</comment>